<dbReference type="EMBL" id="CAUWAG010000004">
    <property type="protein sequence ID" value="CAJ2502840.1"/>
    <property type="molecule type" value="Genomic_DNA"/>
</dbReference>
<feature type="transmembrane region" description="Helical" evidence="7">
    <location>
        <begin position="227"/>
        <end position="247"/>
    </location>
</feature>
<accession>A0AAI8VD76</accession>
<evidence type="ECO:0000256" key="7">
    <source>
        <dbReference type="SAM" id="Phobius"/>
    </source>
</evidence>
<evidence type="ECO:0000256" key="3">
    <source>
        <dbReference type="ARBA" id="ARBA00022989"/>
    </source>
</evidence>
<gene>
    <name evidence="9" type="ORF">KHLLAP_LOCUS3308</name>
</gene>
<evidence type="ECO:0000313" key="9">
    <source>
        <dbReference type="EMBL" id="CAJ2502840.1"/>
    </source>
</evidence>
<feature type="region of interest" description="Disordered" evidence="6">
    <location>
        <begin position="1207"/>
        <end position="1238"/>
    </location>
</feature>
<keyword evidence="4 7" id="KW-0472">Membrane</keyword>
<evidence type="ECO:0000256" key="5">
    <source>
        <dbReference type="ARBA" id="ARBA00038359"/>
    </source>
</evidence>
<dbReference type="AlphaFoldDB" id="A0AAI8VD76"/>
<dbReference type="Proteomes" id="UP001295740">
    <property type="component" value="Unassembled WGS sequence"/>
</dbReference>
<dbReference type="PANTHER" id="PTHR33048:SF124">
    <property type="entry name" value="INTEGRAL MEMBRANE PROTEIN"/>
    <property type="match status" value="1"/>
</dbReference>
<dbReference type="GO" id="GO:0016020">
    <property type="term" value="C:membrane"/>
    <property type="evidence" value="ECO:0007669"/>
    <property type="project" value="UniProtKB-SubCell"/>
</dbReference>
<dbReference type="PANTHER" id="PTHR33048">
    <property type="entry name" value="PTH11-LIKE INTEGRAL MEMBRANE PROTEIN (AFU_ORTHOLOGUE AFUA_5G11245)"/>
    <property type="match status" value="1"/>
</dbReference>
<feature type="transmembrane region" description="Helical" evidence="7">
    <location>
        <begin position="34"/>
        <end position="57"/>
    </location>
</feature>
<feature type="transmembrane region" description="Helical" evidence="7">
    <location>
        <begin position="190"/>
        <end position="215"/>
    </location>
</feature>
<dbReference type="Pfam" id="PF20684">
    <property type="entry name" value="Fung_rhodopsin"/>
    <property type="match status" value="1"/>
</dbReference>
<evidence type="ECO:0000259" key="8">
    <source>
        <dbReference type="Pfam" id="PF20684"/>
    </source>
</evidence>
<feature type="domain" description="Rhodopsin" evidence="8">
    <location>
        <begin position="93"/>
        <end position="287"/>
    </location>
</feature>
<dbReference type="Gene3D" id="2.60.120.620">
    <property type="entry name" value="q2cbj1_9rhob like domain"/>
    <property type="match status" value="1"/>
</dbReference>
<evidence type="ECO:0000256" key="6">
    <source>
        <dbReference type="SAM" id="MobiDB-lite"/>
    </source>
</evidence>
<protein>
    <submittedName>
        <fullName evidence="9">Uu.00g102340.m01.CDS01</fullName>
    </submittedName>
</protein>
<evidence type="ECO:0000313" key="10">
    <source>
        <dbReference type="Proteomes" id="UP001295740"/>
    </source>
</evidence>
<keyword evidence="3 7" id="KW-1133">Transmembrane helix</keyword>
<keyword evidence="10" id="KW-1185">Reference proteome</keyword>
<feature type="transmembrane region" description="Helical" evidence="7">
    <location>
        <begin position="259"/>
        <end position="277"/>
    </location>
</feature>
<dbReference type="InterPro" id="IPR052337">
    <property type="entry name" value="SAT4-like"/>
</dbReference>
<evidence type="ECO:0000256" key="4">
    <source>
        <dbReference type="ARBA" id="ARBA00023136"/>
    </source>
</evidence>
<name>A0AAI8VD76_9PEZI</name>
<reference evidence="9" key="1">
    <citation type="submission" date="2023-10" db="EMBL/GenBank/DDBJ databases">
        <authorList>
            <person name="Hackl T."/>
        </authorList>
    </citation>
    <scope>NUCLEOTIDE SEQUENCE</scope>
</reference>
<organism evidence="9 10">
    <name type="scientific">Anthostomella pinea</name>
    <dbReference type="NCBI Taxonomy" id="933095"/>
    <lineage>
        <taxon>Eukaryota</taxon>
        <taxon>Fungi</taxon>
        <taxon>Dikarya</taxon>
        <taxon>Ascomycota</taxon>
        <taxon>Pezizomycotina</taxon>
        <taxon>Sordariomycetes</taxon>
        <taxon>Xylariomycetidae</taxon>
        <taxon>Xylariales</taxon>
        <taxon>Xylariaceae</taxon>
        <taxon>Anthostomella</taxon>
    </lineage>
</organism>
<evidence type="ECO:0000256" key="2">
    <source>
        <dbReference type="ARBA" id="ARBA00022692"/>
    </source>
</evidence>
<dbReference type="InterPro" id="IPR049326">
    <property type="entry name" value="Rhodopsin_dom_fungi"/>
</dbReference>
<comment type="caution">
    <text evidence="9">The sequence shown here is derived from an EMBL/GenBank/DDBJ whole genome shotgun (WGS) entry which is preliminary data.</text>
</comment>
<sequence length="1238" mass="138333">MSLTDGVLTVLPAPAGYDVDFEHPQRNLGLALSLVYGIGASLAVLFLSQHVYVKWWVQRRWADPETGKFKLPQRDELRLTILFLEHWFQRLMLGIHAWEMPMDRFILFLKSFTIVAMIFNIVHLLSKLSILLSYQRLAPQSQWIWAVRAAMFLVVGYCTSLFFALLFACNPISKAWDVAMLDGYCNDRQAIWLATAILGFVSDLIILGLPFPLILGLRLKRSHQIGILAMFVVGSATFVTSIVRLYYLLQPTFQSPDQTWDIMPTILWALVELNLLVMCPSMFTMRKFGVHVAPSIFGSYNSKQTPESTPKALRTFGHSMTPRRKVNKYGELIDETADRGFDMTTLGCALLFELQQYYEEVPRGSQLLEDPPATQAMDRVRVGAGTDMASWSIGPVPAYLANGGGDSPTNTSNNSAPAFEQLKQDLLEWFDGVVLTDSIATSRKHGTFPNPGLTVVGALIPLPLVPRDAETIKDACSRAPSRKRADTRVDTSARNTWELDHTQFKLANPDWQSFLGTLLADAAWSLGMSGVKAEPCKLLLYGEGSFSKCHKDSETAADMVGTLVVCLPSKHKGGSAQLSHAGRVRSLDTDQASDLSLTSLAWFSDDVTHEIKPLESGYRLVLTYDVIHTGGARMSAGLIVEEMNKLRSLLSKWQAHTSEAKKQVYMLEDSAAIDEEEILGEGHWDREADSEEEDESIFGYGSAPLSYRYHESVVLIVPMHQLHSLLLESYDTGKAVILSQVTDMLNQSPLDPTLQATALEFLRKAVQESSLDGELLTELVALAIRFQDNGLFRELVGASRWSPTSRDAVLTRIIQLVNESVSQDINTPPDWDSWLGDLIAGSLDLETLRDIINKTEDIINKAEVILAIESEASLGVNAHDILNDQDILIDHDILIDLLDSQASNDSWAANWLVPILSKRGPKVLICSILRTVYQKHSNNSLSGAAEISRRILEGCREKLTLDISDFPEETWFTKAHGFDCLEATFLRDFIHLVDHGLSIGLSEDMTPLLNASFIAVYKHIPNSKVKSIPSSRVIQEFLKRLTSTLEKHKVPALESAKHMYTTILRKILVVDLPQYPKQPVGWAHKPRGCAPLCAECRSLNVFLQNSELQTQEFRVLIARWNHLEQQLPKELFRCVTKGSYRQGPKGALVVTKLGREFQHDMAQYRAGLASFEEKLHPFRCEYVKALLGEATYRELVLLENLPHSEAASRLPTAAPGQNKRRADEEHDGASASRPKLIE</sequence>
<evidence type="ECO:0000256" key="1">
    <source>
        <dbReference type="ARBA" id="ARBA00004141"/>
    </source>
</evidence>
<keyword evidence="2 7" id="KW-0812">Transmembrane</keyword>
<proteinExistence type="inferred from homology"/>
<comment type="similarity">
    <text evidence="5">Belongs to the SAT4 family.</text>
</comment>
<feature type="transmembrane region" description="Helical" evidence="7">
    <location>
        <begin position="104"/>
        <end position="125"/>
    </location>
</feature>
<comment type="subcellular location">
    <subcellularLocation>
        <location evidence="1">Membrane</location>
        <topology evidence="1">Multi-pass membrane protein</topology>
    </subcellularLocation>
</comment>
<feature type="transmembrane region" description="Helical" evidence="7">
    <location>
        <begin position="145"/>
        <end position="168"/>
    </location>
</feature>